<feature type="transmembrane region" description="Helical" evidence="7">
    <location>
        <begin position="273"/>
        <end position="295"/>
    </location>
</feature>
<comment type="similarity">
    <text evidence="2">Belongs to the ADIPOR family.</text>
</comment>
<name>A0AAR5NXD4_DENPD</name>
<evidence type="ECO:0000256" key="4">
    <source>
        <dbReference type="ARBA" id="ARBA00022989"/>
    </source>
</evidence>
<accession>A0AAR5NXD4</accession>
<evidence type="ECO:0000256" key="7">
    <source>
        <dbReference type="SAM" id="Phobius"/>
    </source>
</evidence>
<evidence type="ECO:0000256" key="2">
    <source>
        <dbReference type="ARBA" id="ARBA00007018"/>
    </source>
</evidence>
<dbReference type="GO" id="GO:0038023">
    <property type="term" value="F:signaling receptor activity"/>
    <property type="evidence" value="ECO:0007669"/>
    <property type="project" value="TreeGrafter"/>
</dbReference>
<evidence type="ECO:0000313" key="9">
    <source>
        <dbReference type="Proteomes" id="UP000019118"/>
    </source>
</evidence>
<keyword evidence="6" id="KW-0862">Zinc</keyword>
<keyword evidence="5 7" id="KW-0472">Membrane</keyword>
<feature type="transmembrane region" description="Helical" evidence="7">
    <location>
        <begin position="118"/>
        <end position="137"/>
    </location>
</feature>
<evidence type="ECO:0000313" key="8">
    <source>
        <dbReference type="EnsemblMetazoa" id="XP_019753445.1"/>
    </source>
</evidence>
<dbReference type="InterPro" id="IPR004254">
    <property type="entry name" value="AdipoR/HlyIII-related"/>
</dbReference>
<reference evidence="8" key="2">
    <citation type="submission" date="2024-08" db="UniProtKB">
        <authorList>
            <consortium name="EnsemblMetazoa"/>
        </authorList>
    </citation>
    <scope>IDENTIFICATION</scope>
</reference>
<feature type="binding site" evidence="6">
    <location>
        <position position="317"/>
    </location>
    <ligand>
        <name>Zn(2+)</name>
        <dbReference type="ChEBI" id="CHEBI:29105"/>
    </ligand>
</feature>
<sequence>MERSAKDLSVDCKDGLLQNTTLSLLNLKFLLQKAQHLVDHTESLLEDLSQNEDDEEDSEVSEICEEIYYQKARQLLSFEEAPGYIKHNVFIRSGYRGFLTTELCKESVFWWTNETINIWSHIFGFVLFISLSVHDLMILRIDAPLSDKLIVGTILMFFQVCMALSAIYHTFCCRSEEDCYYFLSYDLFGIALSLYGIYVSGIYYAFWCDQLMQHFYLISVTGIFVLAMVLQIPSLGINDNVKISTFVCWAAYGVVPTFHWANSLGWFESPVVALLLPRVLGMYFISGSAFLIYITKIPERWAAGKFDYFGHSHQWWHLFVVGALYYWHNTGMIYVDYRLNHACANSMRIP</sequence>
<evidence type="ECO:0000256" key="6">
    <source>
        <dbReference type="PIRSR" id="PIRSR604254-1"/>
    </source>
</evidence>
<feature type="transmembrane region" description="Helical" evidence="7">
    <location>
        <begin position="149"/>
        <end position="168"/>
    </location>
</feature>
<keyword evidence="9" id="KW-1185">Reference proteome</keyword>
<evidence type="ECO:0000256" key="5">
    <source>
        <dbReference type="ARBA" id="ARBA00023136"/>
    </source>
</evidence>
<dbReference type="Pfam" id="PF03006">
    <property type="entry name" value="HlyIII"/>
    <property type="match status" value="1"/>
</dbReference>
<evidence type="ECO:0000256" key="1">
    <source>
        <dbReference type="ARBA" id="ARBA00004141"/>
    </source>
</evidence>
<reference evidence="9" key="1">
    <citation type="journal article" date="2013" name="Genome Biol.">
        <title>Draft genome of the mountain pine beetle, Dendroctonus ponderosae Hopkins, a major forest pest.</title>
        <authorList>
            <person name="Keeling C.I."/>
            <person name="Yuen M.M."/>
            <person name="Liao N.Y."/>
            <person name="Docking T.R."/>
            <person name="Chan S.K."/>
            <person name="Taylor G.A."/>
            <person name="Palmquist D.L."/>
            <person name="Jackman S.D."/>
            <person name="Nguyen A."/>
            <person name="Li M."/>
            <person name="Henderson H."/>
            <person name="Janes J.K."/>
            <person name="Zhao Y."/>
            <person name="Pandoh P."/>
            <person name="Moore R."/>
            <person name="Sperling F.A."/>
            <person name="Huber D.P."/>
            <person name="Birol I."/>
            <person name="Jones S.J."/>
            <person name="Bohlmann J."/>
        </authorList>
    </citation>
    <scope>NUCLEOTIDE SEQUENCE</scope>
</reference>
<dbReference type="PANTHER" id="PTHR20855">
    <property type="entry name" value="ADIPOR/PROGESTIN RECEPTOR-RELATED"/>
    <property type="match status" value="1"/>
</dbReference>
<dbReference type="EnsemblMetazoa" id="XM_019897886.1">
    <property type="protein sequence ID" value="XP_019753445.1"/>
    <property type="gene ID" value="LOC109532825"/>
</dbReference>
<keyword evidence="4 7" id="KW-1133">Transmembrane helix</keyword>
<feature type="transmembrane region" description="Helical" evidence="7">
    <location>
        <begin position="243"/>
        <end position="261"/>
    </location>
</feature>
<dbReference type="GO" id="GO:0016020">
    <property type="term" value="C:membrane"/>
    <property type="evidence" value="ECO:0007669"/>
    <property type="project" value="UniProtKB-SubCell"/>
</dbReference>
<feature type="binding site" evidence="6">
    <location>
        <position position="169"/>
    </location>
    <ligand>
        <name>Zn(2+)</name>
        <dbReference type="ChEBI" id="CHEBI:29105"/>
    </ligand>
</feature>
<organism evidence="8 9">
    <name type="scientific">Dendroctonus ponderosae</name>
    <name type="common">Mountain pine beetle</name>
    <dbReference type="NCBI Taxonomy" id="77166"/>
    <lineage>
        <taxon>Eukaryota</taxon>
        <taxon>Metazoa</taxon>
        <taxon>Ecdysozoa</taxon>
        <taxon>Arthropoda</taxon>
        <taxon>Hexapoda</taxon>
        <taxon>Insecta</taxon>
        <taxon>Pterygota</taxon>
        <taxon>Neoptera</taxon>
        <taxon>Endopterygota</taxon>
        <taxon>Coleoptera</taxon>
        <taxon>Polyphaga</taxon>
        <taxon>Cucujiformia</taxon>
        <taxon>Curculionidae</taxon>
        <taxon>Scolytinae</taxon>
        <taxon>Dendroctonus</taxon>
    </lineage>
</organism>
<dbReference type="PANTHER" id="PTHR20855:SF15">
    <property type="entry name" value="PROGESTIN AND ADIPOQ RECEPTOR FAMILY MEMBER 3"/>
    <property type="match status" value="1"/>
</dbReference>
<feature type="transmembrane region" description="Helical" evidence="7">
    <location>
        <begin position="215"/>
        <end position="237"/>
    </location>
</feature>
<evidence type="ECO:0000256" key="3">
    <source>
        <dbReference type="ARBA" id="ARBA00022692"/>
    </source>
</evidence>
<protein>
    <recommendedName>
        <fullName evidence="10">Progestin and adipoQ receptor family member 3</fullName>
    </recommendedName>
</protein>
<comment type="subcellular location">
    <subcellularLocation>
        <location evidence="1">Membrane</location>
        <topology evidence="1">Multi-pass membrane protein</topology>
    </subcellularLocation>
</comment>
<feature type="transmembrane region" description="Helical" evidence="7">
    <location>
        <begin position="315"/>
        <end position="337"/>
    </location>
</feature>
<feature type="transmembrane region" description="Helical" evidence="7">
    <location>
        <begin position="188"/>
        <end position="208"/>
    </location>
</feature>
<dbReference type="GO" id="GO:0046872">
    <property type="term" value="F:metal ion binding"/>
    <property type="evidence" value="ECO:0007669"/>
    <property type="project" value="UniProtKB-KW"/>
</dbReference>
<dbReference type="Proteomes" id="UP000019118">
    <property type="component" value="Unassembled WGS sequence"/>
</dbReference>
<dbReference type="AlphaFoldDB" id="A0AAR5NXD4"/>
<proteinExistence type="inferred from homology"/>
<feature type="binding site" evidence="6">
    <location>
        <position position="313"/>
    </location>
    <ligand>
        <name>Zn(2+)</name>
        <dbReference type="ChEBI" id="CHEBI:29105"/>
    </ligand>
</feature>
<keyword evidence="3 7" id="KW-0812">Transmembrane</keyword>
<evidence type="ECO:0008006" key="10">
    <source>
        <dbReference type="Google" id="ProtNLM"/>
    </source>
</evidence>
<keyword evidence="6" id="KW-0479">Metal-binding</keyword>